<dbReference type="AlphaFoldDB" id="A0A0E0JIL3"/>
<reference evidence="1" key="2">
    <citation type="submission" date="2018-05" db="EMBL/GenBank/DDBJ databases">
        <title>OpunRS2 (Oryza punctata Reference Sequence Version 2).</title>
        <authorList>
            <person name="Zhang J."/>
            <person name="Kudrna D."/>
            <person name="Lee S."/>
            <person name="Talag J."/>
            <person name="Welchert J."/>
            <person name="Wing R.A."/>
        </authorList>
    </citation>
    <scope>NUCLEOTIDE SEQUENCE [LARGE SCALE GENOMIC DNA]</scope>
</reference>
<name>A0A0E0JIL3_ORYPU</name>
<evidence type="ECO:0000313" key="2">
    <source>
        <dbReference type="Proteomes" id="UP000026962"/>
    </source>
</evidence>
<dbReference type="HOGENOM" id="CLU_2964951_0_0_1"/>
<dbReference type="Proteomes" id="UP000026962">
    <property type="component" value="Chromosome 1"/>
</dbReference>
<evidence type="ECO:0000313" key="1">
    <source>
        <dbReference type="EnsemblPlants" id="OPUNC01G15550.1"/>
    </source>
</evidence>
<sequence>MENSINGGMELSKSVDLEKGAETKPAEFVDLEKGLGINVCEKTQEDISTAILPYISAAS</sequence>
<accession>A0A0E0JIL3</accession>
<protein>
    <submittedName>
        <fullName evidence="1">Uncharacterized protein</fullName>
    </submittedName>
</protein>
<dbReference type="EnsemblPlants" id="OPUNC01G15550.1">
    <property type="protein sequence ID" value="OPUNC01G15550.1"/>
    <property type="gene ID" value="OPUNC01G15550"/>
</dbReference>
<reference evidence="1" key="1">
    <citation type="submission" date="2015-04" db="UniProtKB">
        <authorList>
            <consortium name="EnsemblPlants"/>
        </authorList>
    </citation>
    <scope>IDENTIFICATION</scope>
</reference>
<dbReference type="Gramene" id="OPUNC01G15550.1">
    <property type="protein sequence ID" value="OPUNC01G15550.1"/>
    <property type="gene ID" value="OPUNC01G15550"/>
</dbReference>
<organism evidence="1">
    <name type="scientific">Oryza punctata</name>
    <name type="common">Red rice</name>
    <dbReference type="NCBI Taxonomy" id="4537"/>
    <lineage>
        <taxon>Eukaryota</taxon>
        <taxon>Viridiplantae</taxon>
        <taxon>Streptophyta</taxon>
        <taxon>Embryophyta</taxon>
        <taxon>Tracheophyta</taxon>
        <taxon>Spermatophyta</taxon>
        <taxon>Magnoliopsida</taxon>
        <taxon>Liliopsida</taxon>
        <taxon>Poales</taxon>
        <taxon>Poaceae</taxon>
        <taxon>BOP clade</taxon>
        <taxon>Oryzoideae</taxon>
        <taxon>Oryzeae</taxon>
        <taxon>Oryzinae</taxon>
        <taxon>Oryza</taxon>
    </lineage>
</organism>
<keyword evidence="2" id="KW-1185">Reference proteome</keyword>
<proteinExistence type="predicted"/>